<dbReference type="AlphaFoldDB" id="A0A3P6UQ76"/>
<reference evidence="2 3" key="1">
    <citation type="submission" date="2018-11" db="EMBL/GenBank/DDBJ databases">
        <authorList>
            <consortium name="Pathogen Informatics"/>
        </authorList>
    </citation>
    <scope>NUCLEOTIDE SEQUENCE [LARGE SCALE GENOMIC DNA]</scope>
</reference>
<organism evidence="2 3">
    <name type="scientific">Cylicostephanus goldi</name>
    <name type="common">Nematode worm</name>
    <dbReference type="NCBI Taxonomy" id="71465"/>
    <lineage>
        <taxon>Eukaryota</taxon>
        <taxon>Metazoa</taxon>
        <taxon>Ecdysozoa</taxon>
        <taxon>Nematoda</taxon>
        <taxon>Chromadorea</taxon>
        <taxon>Rhabditida</taxon>
        <taxon>Rhabditina</taxon>
        <taxon>Rhabditomorpha</taxon>
        <taxon>Strongyloidea</taxon>
        <taxon>Strongylidae</taxon>
        <taxon>Cylicostephanus</taxon>
    </lineage>
</organism>
<dbReference type="Pfam" id="PF23099">
    <property type="entry name" value="UTP20_C"/>
    <property type="match status" value="1"/>
</dbReference>
<sequence>MKCNESSTIRLSAACLIGQCLSHYDLAFFTSERVSEVIAWCCWQLRDKQLTEDVALQASKILMVLSHHLTNEQFTALVEKLTTICRFEISRQPNVSLKRCTCFKMAAALVVHEENSSKIDTVVDRFLPLLNREMNRKSSK</sequence>
<accession>A0A3P6UQ76</accession>
<evidence type="ECO:0000259" key="1">
    <source>
        <dbReference type="Pfam" id="PF23099"/>
    </source>
</evidence>
<name>A0A3P6UQ76_CYLGO</name>
<dbReference type="InterPro" id="IPR016024">
    <property type="entry name" value="ARM-type_fold"/>
</dbReference>
<dbReference type="OrthoDB" id="5832829at2759"/>
<gene>
    <name evidence="2" type="ORF">CGOC_LOCUS7824</name>
</gene>
<evidence type="ECO:0000313" key="3">
    <source>
        <dbReference type="Proteomes" id="UP000271889"/>
    </source>
</evidence>
<proteinExistence type="predicted"/>
<keyword evidence="3" id="KW-1185">Reference proteome</keyword>
<dbReference type="InterPro" id="IPR057525">
    <property type="entry name" value="UTP20_C"/>
</dbReference>
<dbReference type="EMBL" id="UYRV01027723">
    <property type="protein sequence ID" value="VDK81388.1"/>
    <property type="molecule type" value="Genomic_DNA"/>
</dbReference>
<protein>
    <recommendedName>
        <fullName evidence="1">U3 small nucleolar RNA-associated protein 20 C-terminal domain-containing protein</fullName>
    </recommendedName>
</protein>
<feature type="non-terminal residue" evidence="2">
    <location>
        <position position="140"/>
    </location>
</feature>
<dbReference type="SUPFAM" id="SSF48371">
    <property type="entry name" value="ARM repeat"/>
    <property type="match status" value="1"/>
</dbReference>
<dbReference type="Proteomes" id="UP000271889">
    <property type="component" value="Unassembled WGS sequence"/>
</dbReference>
<evidence type="ECO:0000313" key="2">
    <source>
        <dbReference type="EMBL" id="VDK81388.1"/>
    </source>
</evidence>
<feature type="domain" description="U3 small nucleolar RNA-associated protein 20 C-terminal" evidence="1">
    <location>
        <begin position="1"/>
        <end position="140"/>
    </location>
</feature>